<keyword evidence="6 9" id="KW-1133">Transmembrane helix</keyword>
<feature type="region of interest" description="Disordered" evidence="8">
    <location>
        <begin position="61"/>
        <end position="87"/>
    </location>
</feature>
<reference evidence="10 11" key="1">
    <citation type="submission" date="2023-09" db="EMBL/GenBank/DDBJ databases">
        <title>Multi-omics analysis of a traditional fermented food reveals byproduct-associated fungal strains for waste-to-food upcycling.</title>
        <authorList>
            <consortium name="Lawrence Berkeley National Laboratory"/>
            <person name="Rekdal V.M."/>
            <person name="Villalobos-Escobedo J.M."/>
            <person name="Rodriguez-Valeron N."/>
            <person name="Garcia M.O."/>
            <person name="Vasquez D.P."/>
            <person name="Damayanti I."/>
            <person name="Sorensen P.M."/>
            <person name="Baidoo E.E."/>
            <person name="De Carvalho A.C."/>
            <person name="Riley R."/>
            <person name="Lipzen A."/>
            <person name="He G."/>
            <person name="Yan M."/>
            <person name="Haridas S."/>
            <person name="Daum C."/>
            <person name="Yoshinaga Y."/>
            <person name="Ng V."/>
            <person name="Grigoriev I.V."/>
            <person name="Munk R."/>
            <person name="Nuraida L."/>
            <person name="Wijaya C.H."/>
            <person name="Morales P.-C."/>
            <person name="Keasling J.D."/>
        </authorList>
    </citation>
    <scope>NUCLEOTIDE SEQUENCE [LARGE SCALE GENOMIC DNA]</scope>
    <source>
        <strain evidence="10 11">FGSC 2613</strain>
    </source>
</reference>
<keyword evidence="3 9" id="KW-0812">Transmembrane</keyword>
<feature type="transmembrane region" description="Helical" evidence="9">
    <location>
        <begin position="266"/>
        <end position="285"/>
    </location>
</feature>
<feature type="transmembrane region" description="Helical" evidence="9">
    <location>
        <begin position="463"/>
        <end position="481"/>
    </location>
</feature>
<evidence type="ECO:0000313" key="10">
    <source>
        <dbReference type="EMBL" id="KAL0475332.1"/>
    </source>
</evidence>
<proteinExistence type="inferred from homology"/>
<dbReference type="Proteomes" id="UP001451303">
    <property type="component" value="Unassembled WGS sequence"/>
</dbReference>
<evidence type="ECO:0000256" key="4">
    <source>
        <dbReference type="ARBA" id="ARBA00022801"/>
    </source>
</evidence>
<keyword evidence="4" id="KW-0378">Hydrolase</keyword>
<name>A0ABR3DSK5_NEUIN</name>
<dbReference type="InterPro" id="IPR007369">
    <property type="entry name" value="Peptidase_A22B_SPP"/>
</dbReference>
<dbReference type="PANTHER" id="PTHR12174">
    <property type="entry name" value="SIGNAL PEPTIDE PEPTIDASE"/>
    <property type="match status" value="1"/>
</dbReference>
<keyword evidence="5" id="KW-0256">Endoplasmic reticulum</keyword>
<organism evidence="10 11">
    <name type="scientific">Neurospora intermedia</name>
    <dbReference type="NCBI Taxonomy" id="5142"/>
    <lineage>
        <taxon>Eukaryota</taxon>
        <taxon>Fungi</taxon>
        <taxon>Dikarya</taxon>
        <taxon>Ascomycota</taxon>
        <taxon>Pezizomycotina</taxon>
        <taxon>Sordariomycetes</taxon>
        <taxon>Sordariomycetidae</taxon>
        <taxon>Sordariales</taxon>
        <taxon>Sordariaceae</taxon>
        <taxon>Neurospora</taxon>
    </lineage>
</organism>
<evidence type="ECO:0000256" key="9">
    <source>
        <dbReference type="SAM" id="Phobius"/>
    </source>
</evidence>
<feature type="transmembrane region" description="Helical" evidence="9">
    <location>
        <begin position="435"/>
        <end position="457"/>
    </location>
</feature>
<gene>
    <name evidence="10" type="ORF">QR685DRAFT_488846</name>
</gene>
<evidence type="ECO:0000256" key="8">
    <source>
        <dbReference type="SAM" id="MobiDB-lite"/>
    </source>
</evidence>
<feature type="region of interest" description="Disordered" evidence="8">
    <location>
        <begin position="511"/>
        <end position="543"/>
    </location>
</feature>
<dbReference type="SMART" id="SM00730">
    <property type="entry name" value="PSN"/>
    <property type="match status" value="1"/>
</dbReference>
<feature type="compositionally biased region" description="Basic and acidic residues" evidence="8">
    <location>
        <begin position="75"/>
        <end position="86"/>
    </location>
</feature>
<comment type="subcellular location">
    <subcellularLocation>
        <location evidence="1">Endoplasmic reticulum membrane</location>
        <topology evidence="1">Multi-pass membrane protein</topology>
    </subcellularLocation>
</comment>
<dbReference type="InterPro" id="IPR006639">
    <property type="entry name" value="Preselin/SPP"/>
</dbReference>
<protein>
    <submittedName>
        <fullName evidence="10">Signal peptide peptidase domain-containing protein</fullName>
    </submittedName>
</protein>
<dbReference type="Pfam" id="PF04258">
    <property type="entry name" value="Peptidase_A22B"/>
    <property type="match status" value="1"/>
</dbReference>
<accession>A0ABR3DSK5</accession>
<keyword evidence="11" id="KW-1185">Reference proteome</keyword>
<dbReference type="PANTHER" id="PTHR12174:SF23">
    <property type="entry name" value="MINOR HISTOCOMPATIBILITY ANTIGEN H13"/>
    <property type="match status" value="1"/>
</dbReference>
<feature type="transmembrane region" description="Helical" evidence="9">
    <location>
        <begin position="292"/>
        <end position="312"/>
    </location>
</feature>
<feature type="transmembrane region" description="Helical" evidence="9">
    <location>
        <begin position="242"/>
        <end position="260"/>
    </location>
</feature>
<feature type="transmembrane region" description="Helical" evidence="9">
    <location>
        <begin position="97"/>
        <end position="115"/>
    </location>
</feature>
<feature type="transmembrane region" description="Helical" evidence="9">
    <location>
        <begin position="38"/>
        <end position="57"/>
    </location>
</feature>
<evidence type="ECO:0000256" key="7">
    <source>
        <dbReference type="ARBA" id="ARBA00023136"/>
    </source>
</evidence>
<sequence length="564" mass="62571">MASPEASAVNATGTTLPSPVPDATPYTFHWEMLLRSEVLWFDAQVIFGALTVIWLGAHGSLRRPPSAAPPESEDKDEKKKKSKEDEQFTEGLTASDAIMFPILAGAVLIGLYYLLEWLKDPNLLNKILRGYMSFAGIAGLGKLSGDALEILTSLIFPSVWSDRSNRLYYIDPKRRSQVLVDPRTNQAMITDKKSPFPGVFSMVRLPNGINRLAWEIRHLFTEKWTVRLAAHGVGSFKSQIKFNHLLGFLVSIAITTAYHLVQWHVLSNILGAAMCYAAFGMLSPTSFGIGTVVLWGLFFYDVVMVFYTPFMITVAKKVDAPIKLVFKSSSGFSMLGLGDIVVPGLVMALALRFDLYMFYKRQIQYQPIDASSKQASSTDQAATSTNEMQFRRTKAPFVESEGQWGNRFWTTKLGNLMPNPACGAVGAATAFPKPYFYASVAGYALGMVFTLTMLQVFNHGQPALLYLVPCVTGSVWLTGLIRRELKDVWGYTEDGSLDTKDVVVTLDANGDEVRKPARDKDNKEAKDGAKGQKEVEKEEEKTTEEYDVVLFSIKAPRPKPPKTD</sequence>
<evidence type="ECO:0000256" key="2">
    <source>
        <dbReference type="ARBA" id="ARBA00006859"/>
    </source>
</evidence>
<evidence type="ECO:0000313" key="11">
    <source>
        <dbReference type="Proteomes" id="UP001451303"/>
    </source>
</evidence>
<evidence type="ECO:0000256" key="1">
    <source>
        <dbReference type="ARBA" id="ARBA00004477"/>
    </source>
</evidence>
<dbReference type="EMBL" id="JAVLET010000001">
    <property type="protein sequence ID" value="KAL0475332.1"/>
    <property type="molecule type" value="Genomic_DNA"/>
</dbReference>
<evidence type="ECO:0000256" key="5">
    <source>
        <dbReference type="ARBA" id="ARBA00022824"/>
    </source>
</evidence>
<comment type="caution">
    <text evidence="10">The sequence shown here is derived from an EMBL/GenBank/DDBJ whole genome shotgun (WGS) entry which is preliminary data.</text>
</comment>
<comment type="similarity">
    <text evidence="2">Belongs to the peptidase A22B family.</text>
</comment>
<evidence type="ECO:0000256" key="3">
    <source>
        <dbReference type="ARBA" id="ARBA00022692"/>
    </source>
</evidence>
<keyword evidence="7 9" id="KW-0472">Membrane</keyword>
<feature type="transmembrane region" description="Helical" evidence="9">
    <location>
        <begin position="332"/>
        <end position="351"/>
    </location>
</feature>
<evidence type="ECO:0000256" key="6">
    <source>
        <dbReference type="ARBA" id="ARBA00022989"/>
    </source>
</evidence>